<dbReference type="InterPro" id="IPR003675">
    <property type="entry name" value="Rce1/LyrA-like_dom"/>
</dbReference>
<dbReference type="Proteomes" id="UP000236333">
    <property type="component" value="Unassembled WGS sequence"/>
</dbReference>
<dbReference type="EMBL" id="PGGS01000074">
    <property type="protein sequence ID" value="PNH09894.1"/>
    <property type="molecule type" value="Genomic_DNA"/>
</dbReference>
<dbReference type="GO" id="GO:0004175">
    <property type="term" value="F:endopeptidase activity"/>
    <property type="evidence" value="ECO:0007669"/>
    <property type="project" value="UniProtKB-ARBA"/>
</dbReference>
<evidence type="ECO:0000313" key="3">
    <source>
        <dbReference type="Proteomes" id="UP000236333"/>
    </source>
</evidence>
<organism evidence="2 3">
    <name type="scientific">Tetrabaena socialis</name>
    <dbReference type="NCBI Taxonomy" id="47790"/>
    <lineage>
        <taxon>Eukaryota</taxon>
        <taxon>Viridiplantae</taxon>
        <taxon>Chlorophyta</taxon>
        <taxon>core chlorophytes</taxon>
        <taxon>Chlorophyceae</taxon>
        <taxon>CS clade</taxon>
        <taxon>Chlamydomonadales</taxon>
        <taxon>Tetrabaenaceae</taxon>
        <taxon>Tetrabaena</taxon>
    </lineage>
</organism>
<protein>
    <recommendedName>
        <fullName evidence="1">CAAX prenyl protease 2/Lysostaphin resistance protein A-like domain-containing protein</fullName>
    </recommendedName>
</protein>
<feature type="domain" description="CAAX prenyl protease 2/Lysostaphin resistance protein A-like" evidence="1">
    <location>
        <begin position="18"/>
        <end position="91"/>
    </location>
</feature>
<dbReference type="PANTHER" id="PTHR43592:SF15">
    <property type="entry name" value="CAAX AMINO TERMINAL PROTEASE FAMILY PROTEIN"/>
    <property type="match status" value="1"/>
</dbReference>
<reference evidence="2 3" key="1">
    <citation type="journal article" date="2017" name="Mol. Biol. Evol.">
        <title>The 4-celled Tetrabaena socialis nuclear genome reveals the essential components for genetic control of cell number at the origin of multicellularity in the volvocine lineage.</title>
        <authorList>
            <person name="Featherston J."/>
            <person name="Arakaki Y."/>
            <person name="Hanschen E.R."/>
            <person name="Ferris P.J."/>
            <person name="Michod R.E."/>
            <person name="Olson B.J.S.C."/>
            <person name="Nozaki H."/>
            <person name="Durand P.M."/>
        </authorList>
    </citation>
    <scope>NUCLEOTIDE SEQUENCE [LARGE SCALE GENOMIC DNA]</scope>
    <source>
        <strain evidence="2 3">NIES-571</strain>
    </source>
</reference>
<dbReference type="GO" id="GO:0080120">
    <property type="term" value="P:CAAX-box protein maturation"/>
    <property type="evidence" value="ECO:0007669"/>
    <property type="project" value="UniProtKB-ARBA"/>
</dbReference>
<dbReference type="AlphaFoldDB" id="A0A2J8ABI8"/>
<name>A0A2J8ABI8_9CHLO</name>
<proteinExistence type="predicted"/>
<gene>
    <name evidence="2" type="ORF">TSOC_003429</name>
</gene>
<dbReference type="PANTHER" id="PTHR43592">
    <property type="entry name" value="CAAX AMINO TERMINAL PROTEASE"/>
    <property type="match status" value="1"/>
</dbReference>
<evidence type="ECO:0000259" key="1">
    <source>
        <dbReference type="Pfam" id="PF02517"/>
    </source>
</evidence>
<keyword evidence="3" id="KW-1185">Reference proteome</keyword>
<evidence type="ECO:0000313" key="2">
    <source>
        <dbReference type="EMBL" id="PNH09894.1"/>
    </source>
</evidence>
<sequence>MLLPRPFLRGRPAHSTRVAEELLFRGFLLTALRERFGRWDAVAVTAALFAATHLSPPQFFAFCLMGGACGVLAAGSGSVLPAVAAHASYNATGIVVGLAATLGSRG</sequence>
<accession>A0A2J8ABI8</accession>
<dbReference type="Pfam" id="PF02517">
    <property type="entry name" value="Rce1-like"/>
    <property type="match status" value="1"/>
</dbReference>
<dbReference type="OrthoDB" id="545347at2759"/>
<comment type="caution">
    <text evidence="2">The sequence shown here is derived from an EMBL/GenBank/DDBJ whole genome shotgun (WGS) entry which is preliminary data.</text>
</comment>